<dbReference type="OrthoDB" id="151193at2"/>
<feature type="region of interest" description="Disordered" evidence="1">
    <location>
        <begin position="324"/>
        <end position="343"/>
    </location>
</feature>
<keyword evidence="3" id="KW-1185">Reference proteome</keyword>
<dbReference type="Gene3D" id="3.20.20.80">
    <property type="entry name" value="Glycosidases"/>
    <property type="match status" value="1"/>
</dbReference>
<evidence type="ECO:0000256" key="1">
    <source>
        <dbReference type="SAM" id="MobiDB-lite"/>
    </source>
</evidence>
<evidence type="ECO:0000313" key="3">
    <source>
        <dbReference type="Proteomes" id="UP000063699"/>
    </source>
</evidence>
<dbReference type="SUPFAM" id="SSF51445">
    <property type="entry name" value="(Trans)glycosidases"/>
    <property type="match status" value="1"/>
</dbReference>
<dbReference type="InterPro" id="IPR017853">
    <property type="entry name" value="GH"/>
</dbReference>
<dbReference type="Proteomes" id="UP000063699">
    <property type="component" value="Chromosome"/>
</dbReference>
<dbReference type="AlphaFoldDB" id="A0A0N9HW54"/>
<reference evidence="2" key="1">
    <citation type="submission" date="2015-07" db="EMBL/GenBank/DDBJ databases">
        <title>Genome sequencing of Kibdelosporangium phytohabitans.</title>
        <authorList>
            <person name="Qin S."/>
            <person name="Xing K."/>
        </authorList>
    </citation>
    <scope>NUCLEOTIDE SEQUENCE [LARGE SCALE GENOMIC DNA]</scope>
    <source>
        <strain evidence="2">KLBMP1111</strain>
    </source>
</reference>
<dbReference type="RefSeq" id="WP_054291354.1">
    <property type="nucleotide sequence ID" value="NZ_CP012752.1"/>
</dbReference>
<name>A0A0N9HW54_9PSEU</name>
<evidence type="ECO:0008006" key="4">
    <source>
        <dbReference type="Google" id="ProtNLM"/>
    </source>
</evidence>
<protein>
    <recommendedName>
        <fullName evidence="4">Abortive infection protein</fullName>
    </recommendedName>
</protein>
<gene>
    <name evidence="2" type="ORF">AOZ06_23335</name>
</gene>
<organism evidence="2 3">
    <name type="scientific">Kibdelosporangium phytohabitans</name>
    <dbReference type="NCBI Taxonomy" id="860235"/>
    <lineage>
        <taxon>Bacteria</taxon>
        <taxon>Bacillati</taxon>
        <taxon>Actinomycetota</taxon>
        <taxon>Actinomycetes</taxon>
        <taxon>Pseudonocardiales</taxon>
        <taxon>Pseudonocardiaceae</taxon>
        <taxon>Kibdelosporangium</taxon>
    </lineage>
</organism>
<evidence type="ECO:0000313" key="2">
    <source>
        <dbReference type="EMBL" id="ALG09450.1"/>
    </source>
</evidence>
<dbReference type="STRING" id="860235.AOZ06_23335"/>
<dbReference type="KEGG" id="kphy:AOZ06_23335"/>
<proteinExistence type="predicted"/>
<feature type="compositionally biased region" description="Basic and acidic residues" evidence="1">
    <location>
        <begin position="327"/>
        <end position="343"/>
    </location>
</feature>
<dbReference type="EMBL" id="CP012752">
    <property type="protein sequence ID" value="ALG09450.1"/>
    <property type="molecule type" value="Genomic_DNA"/>
</dbReference>
<sequence>MNLAHRGINYRIESDYWYTDDTDTVRQDLIAIRDRLYCNAVNMYGRDVRQLTAAARVALELGLEVWLQPRLPDAPPADVLAHLRETAHAAEQLRQEHPAVVLNVGCEYSLYTGGIIPGGTAAEKGFPLESPRWWALLPLFNRRLNVFLGQAAAVARAGFHGRITYASGFWEKVDWTAFDIVGVNYYRHRHNHAGYRAGLRRQHRHGKPVVILEFGCGSYVGADDDGPATHGIVDWHTDPPRVRPGFTRDEHTQARYLSELLGIYRDEDVTGAFVFEFADRTRLHSRRAARDLDMAGYAITKVTERSGQQWAPKAAFHEIARIYGAQRDSEPSRQRDGRAPAGK</sequence>
<accession>A0A0N9HW54</accession>